<proteinExistence type="predicted"/>
<gene>
    <name evidence="2" type="ORF">BU112_05930</name>
</gene>
<evidence type="ECO:0008006" key="4">
    <source>
        <dbReference type="Google" id="ProtNLM"/>
    </source>
</evidence>
<keyword evidence="3" id="KW-1185">Reference proteome</keyword>
<evidence type="ECO:0000313" key="3">
    <source>
        <dbReference type="Proteomes" id="UP000286317"/>
    </source>
</evidence>
<dbReference type="Proteomes" id="UP000286317">
    <property type="component" value="Unassembled WGS sequence"/>
</dbReference>
<accession>A0A418IGB3</accession>
<evidence type="ECO:0000256" key="1">
    <source>
        <dbReference type="SAM" id="Phobius"/>
    </source>
</evidence>
<sequence length="68" mass="8223">MMILVWTLTIIIISVLTKWGVNQLLKRQSVYLTRFVITISCVFQFIFVYFLVKELVHYLIQAFDVFYR</sequence>
<feature type="transmembrane region" description="Helical" evidence="1">
    <location>
        <begin position="33"/>
        <end position="52"/>
    </location>
</feature>
<protein>
    <recommendedName>
        <fullName evidence="4">DUF1146 domain-containing protein</fullName>
    </recommendedName>
</protein>
<comment type="caution">
    <text evidence="2">The sequence shown here is derived from an EMBL/GenBank/DDBJ whole genome shotgun (WGS) entry which is preliminary data.</text>
</comment>
<name>A0A418IGB3_9STAP</name>
<dbReference type="EMBL" id="QXUF01000030">
    <property type="protein sequence ID" value="RIN01386.1"/>
    <property type="molecule type" value="Genomic_DNA"/>
</dbReference>
<keyword evidence="1" id="KW-0812">Transmembrane</keyword>
<evidence type="ECO:0000313" key="2">
    <source>
        <dbReference type="EMBL" id="RIN01386.1"/>
    </source>
</evidence>
<organism evidence="2 3">
    <name type="scientific">Staphylococcus shinii</name>
    <dbReference type="NCBI Taxonomy" id="2912228"/>
    <lineage>
        <taxon>Bacteria</taxon>
        <taxon>Bacillati</taxon>
        <taxon>Bacillota</taxon>
        <taxon>Bacilli</taxon>
        <taxon>Bacillales</taxon>
        <taxon>Staphylococcaceae</taxon>
        <taxon>Staphylococcus</taxon>
    </lineage>
</organism>
<dbReference type="AlphaFoldDB" id="A0A418IGB3"/>
<reference evidence="2 3" key="1">
    <citation type="journal article" date="2016" name="Front. Microbiol.">
        <title>Comprehensive Phylogenetic Analysis of Bovine Non-aureus Staphylococci Species Based on Whole-Genome Sequencing.</title>
        <authorList>
            <person name="Naushad S."/>
            <person name="Barkema H.W."/>
            <person name="Luby C."/>
            <person name="Condas L.A."/>
            <person name="Nobrega D.B."/>
            <person name="Carson D.A."/>
            <person name="De Buck J."/>
        </authorList>
    </citation>
    <scope>NUCLEOTIDE SEQUENCE [LARGE SCALE GENOMIC DNA]</scope>
    <source>
        <strain evidence="2 3">SNUC 4554</strain>
    </source>
</reference>
<dbReference type="OrthoDB" id="2407368at2"/>
<keyword evidence="1" id="KW-1133">Transmembrane helix</keyword>
<keyword evidence="1" id="KW-0472">Membrane</keyword>